<sequence length="197" mass="21640">MAHIDYYFFPLSPFAYLAGNRLEEIAQKHGATITYKPMALMEVFAQTGGTPPAQRHISRKSYRAQELARVAKATNMPISETPAFWPTNAVPSCYAVIAAQRAGGGDLGGLCQSFLRACWVEDKDISQDDVIREALSANGFDPALADSDMLTSAQEFTQNTEDAVKNNVFGAPSYVINGQVFWGQDRLGYLDDYLAEL</sequence>
<proteinExistence type="inferred from homology"/>
<dbReference type="CDD" id="cd03022">
    <property type="entry name" value="DsbA_HCCA_Iso"/>
    <property type="match status" value="1"/>
</dbReference>
<dbReference type="PANTHER" id="PTHR42943:SF2">
    <property type="entry name" value="GLUTATHIONE S-TRANSFERASE KAPPA 1"/>
    <property type="match status" value="1"/>
</dbReference>
<dbReference type="EC" id="5.99.1.4" evidence="1"/>
<dbReference type="GO" id="GO:0016853">
    <property type="term" value="F:isomerase activity"/>
    <property type="evidence" value="ECO:0007669"/>
    <property type="project" value="UniProtKB-KW"/>
</dbReference>
<dbReference type="PIRSF" id="PIRSF006386">
    <property type="entry name" value="HCCAis_GSTk"/>
    <property type="match status" value="1"/>
</dbReference>
<name>A0ABQ5VXP8_9RHOB</name>
<gene>
    <name evidence="3" type="ORF">GCM10007939_23510</name>
</gene>
<evidence type="ECO:0000313" key="4">
    <source>
        <dbReference type="Proteomes" id="UP001156694"/>
    </source>
</evidence>
<evidence type="ECO:0000256" key="1">
    <source>
        <dbReference type="PIRNR" id="PIRNR006386"/>
    </source>
</evidence>
<dbReference type="PANTHER" id="PTHR42943">
    <property type="entry name" value="GLUTATHIONE S-TRANSFERASE KAPPA"/>
    <property type="match status" value="1"/>
</dbReference>
<dbReference type="InterPro" id="IPR036249">
    <property type="entry name" value="Thioredoxin-like_sf"/>
</dbReference>
<dbReference type="Pfam" id="PF01323">
    <property type="entry name" value="DSBA"/>
    <property type="match status" value="1"/>
</dbReference>
<comment type="catalytic activity">
    <reaction evidence="1">
        <text>2-hydroxychromene-2-carboxylate = (3E)-4-(2-hydroxyphenyl)-2-oxobut-3-enoate</text>
        <dbReference type="Rhea" id="RHEA:27401"/>
        <dbReference type="ChEBI" id="CHEBI:59350"/>
        <dbReference type="ChEBI" id="CHEBI:59353"/>
        <dbReference type="EC" id="5.99.1.4"/>
    </reaction>
</comment>
<feature type="domain" description="DSBA-like thioredoxin" evidence="2">
    <location>
        <begin position="4"/>
        <end position="194"/>
    </location>
</feature>
<keyword evidence="4" id="KW-1185">Reference proteome</keyword>
<dbReference type="RefSeq" id="WP_284379478.1">
    <property type="nucleotide sequence ID" value="NZ_BSNN01000008.1"/>
</dbReference>
<dbReference type="InterPro" id="IPR051924">
    <property type="entry name" value="GST_Kappa/NadH"/>
</dbReference>
<dbReference type="Proteomes" id="UP001156694">
    <property type="component" value="Unassembled WGS sequence"/>
</dbReference>
<protein>
    <recommendedName>
        <fullName evidence="1">2-hydroxychromene-2-carboxylate isomerase</fullName>
        <ecNumber evidence="1">5.99.1.4</ecNumber>
    </recommendedName>
</protein>
<dbReference type="InterPro" id="IPR001853">
    <property type="entry name" value="DSBA-like_thioredoxin_dom"/>
</dbReference>
<dbReference type="Gene3D" id="3.40.30.10">
    <property type="entry name" value="Glutaredoxin"/>
    <property type="match status" value="1"/>
</dbReference>
<comment type="similarity">
    <text evidence="1">Belongs to the GST superfamily. NadH family.</text>
</comment>
<organism evidence="3 4">
    <name type="scientific">Amylibacter marinus</name>
    <dbReference type="NCBI Taxonomy" id="1475483"/>
    <lineage>
        <taxon>Bacteria</taxon>
        <taxon>Pseudomonadati</taxon>
        <taxon>Pseudomonadota</taxon>
        <taxon>Alphaproteobacteria</taxon>
        <taxon>Rhodobacterales</taxon>
        <taxon>Paracoccaceae</taxon>
        <taxon>Amylibacter</taxon>
    </lineage>
</organism>
<keyword evidence="1 3" id="KW-0413">Isomerase</keyword>
<accession>A0ABQ5VXP8</accession>
<evidence type="ECO:0000313" key="3">
    <source>
        <dbReference type="EMBL" id="GLQ36067.1"/>
    </source>
</evidence>
<reference evidence="4" key="1">
    <citation type="journal article" date="2019" name="Int. J. Syst. Evol. Microbiol.">
        <title>The Global Catalogue of Microorganisms (GCM) 10K type strain sequencing project: providing services to taxonomists for standard genome sequencing and annotation.</title>
        <authorList>
            <consortium name="The Broad Institute Genomics Platform"/>
            <consortium name="The Broad Institute Genome Sequencing Center for Infectious Disease"/>
            <person name="Wu L."/>
            <person name="Ma J."/>
        </authorList>
    </citation>
    <scope>NUCLEOTIDE SEQUENCE [LARGE SCALE GENOMIC DNA]</scope>
    <source>
        <strain evidence="4">NBRC 110140</strain>
    </source>
</reference>
<dbReference type="InterPro" id="IPR044087">
    <property type="entry name" value="NahD-like"/>
</dbReference>
<evidence type="ECO:0000259" key="2">
    <source>
        <dbReference type="Pfam" id="PF01323"/>
    </source>
</evidence>
<dbReference type="InterPro" id="IPR014440">
    <property type="entry name" value="HCCAis_GSTk"/>
</dbReference>
<comment type="caution">
    <text evidence="3">The sequence shown here is derived from an EMBL/GenBank/DDBJ whole genome shotgun (WGS) entry which is preliminary data.</text>
</comment>
<dbReference type="SUPFAM" id="SSF52833">
    <property type="entry name" value="Thioredoxin-like"/>
    <property type="match status" value="1"/>
</dbReference>
<dbReference type="EMBL" id="BSNN01000008">
    <property type="protein sequence ID" value="GLQ36067.1"/>
    <property type="molecule type" value="Genomic_DNA"/>
</dbReference>